<dbReference type="AlphaFoldDB" id="A0A8I1W8Z1"/>
<feature type="transmembrane region" description="Helical" evidence="1">
    <location>
        <begin position="7"/>
        <end position="34"/>
    </location>
</feature>
<protein>
    <submittedName>
        <fullName evidence="2">Efflux RND transporter permease subunit</fullName>
    </submittedName>
</protein>
<dbReference type="PANTHER" id="PTHR32063:SF18">
    <property type="entry name" value="CATION EFFLUX SYSTEM PROTEIN"/>
    <property type="match status" value="1"/>
</dbReference>
<reference evidence="2" key="1">
    <citation type="submission" date="2021-03" db="EMBL/GenBank/DDBJ databases">
        <title>Plesiomonas shigelloides zfcc0051, isolated from zebrafish feces.</title>
        <authorList>
            <person name="Vanderhoek Z."/>
            <person name="Gaulke C."/>
        </authorList>
    </citation>
    <scope>NUCLEOTIDE SEQUENCE</scope>
    <source>
        <strain evidence="2">Zfcc0051</strain>
    </source>
</reference>
<dbReference type="EMBL" id="JAFNAA010000254">
    <property type="protein sequence ID" value="MBO1110057.1"/>
    <property type="molecule type" value="Genomic_DNA"/>
</dbReference>
<evidence type="ECO:0000313" key="2">
    <source>
        <dbReference type="EMBL" id="MBO1110057.1"/>
    </source>
</evidence>
<evidence type="ECO:0000313" key="3">
    <source>
        <dbReference type="Proteomes" id="UP000664658"/>
    </source>
</evidence>
<accession>A0A8I1W8Z1</accession>
<keyword evidence="1" id="KW-1133">Transmembrane helix</keyword>
<name>A0A8I1W8Z1_PLESH</name>
<dbReference type="GO" id="GO:0042910">
    <property type="term" value="F:xenobiotic transmembrane transporter activity"/>
    <property type="evidence" value="ECO:0007669"/>
    <property type="project" value="TreeGrafter"/>
</dbReference>
<dbReference type="Gene3D" id="1.20.1640.10">
    <property type="entry name" value="Multidrug efflux transporter AcrB transmembrane domain"/>
    <property type="match status" value="1"/>
</dbReference>
<feature type="transmembrane region" description="Helical" evidence="1">
    <location>
        <begin position="120"/>
        <end position="142"/>
    </location>
</feature>
<dbReference type="InterPro" id="IPR001036">
    <property type="entry name" value="Acrflvin-R"/>
</dbReference>
<evidence type="ECO:0000256" key="1">
    <source>
        <dbReference type="SAM" id="Phobius"/>
    </source>
</evidence>
<comment type="caution">
    <text evidence="2">The sequence shown here is derived from an EMBL/GenBank/DDBJ whole genome shotgun (WGS) entry which is preliminary data.</text>
</comment>
<dbReference type="Pfam" id="PF00873">
    <property type="entry name" value="ACR_tran"/>
    <property type="match status" value="1"/>
</dbReference>
<dbReference type="SUPFAM" id="SSF82866">
    <property type="entry name" value="Multidrug efflux transporter AcrB transmembrane domain"/>
    <property type="match status" value="1"/>
</dbReference>
<sequence>LIVIGILLLFMVSKSGIVIALSLALNVLGTLFIMTMLDIELQRLSLGAQVLSLSMLVDTSIVIVEGALIAGKQGKSLLAAIQYAVDKTLLPLLGATIIDLLAFAPIGLSHDSTGEYCPTLFQVLLTSLIQRLFIALTITPLLM</sequence>
<keyword evidence="1" id="KW-0472">Membrane</keyword>
<organism evidence="2 3">
    <name type="scientific">Plesiomonas shigelloides</name>
    <name type="common">Aeromonas shigelloides</name>
    <dbReference type="NCBI Taxonomy" id="703"/>
    <lineage>
        <taxon>Bacteria</taxon>
        <taxon>Pseudomonadati</taxon>
        <taxon>Pseudomonadota</taxon>
        <taxon>Gammaproteobacteria</taxon>
        <taxon>Enterobacterales</taxon>
        <taxon>Enterobacteriaceae</taxon>
        <taxon>Plesiomonas</taxon>
    </lineage>
</organism>
<proteinExistence type="predicted"/>
<dbReference type="PANTHER" id="PTHR32063">
    <property type="match status" value="1"/>
</dbReference>
<dbReference type="Proteomes" id="UP000664658">
    <property type="component" value="Unassembled WGS sequence"/>
</dbReference>
<dbReference type="PRINTS" id="PR00702">
    <property type="entry name" value="ACRIFLAVINRP"/>
</dbReference>
<feature type="non-terminal residue" evidence="2">
    <location>
        <position position="1"/>
    </location>
</feature>
<feature type="transmembrane region" description="Helical" evidence="1">
    <location>
        <begin position="46"/>
        <end position="68"/>
    </location>
</feature>
<feature type="transmembrane region" description="Helical" evidence="1">
    <location>
        <begin position="89"/>
        <end position="108"/>
    </location>
</feature>
<keyword evidence="1" id="KW-0812">Transmembrane</keyword>
<dbReference type="GO" id="GO:0005886">
    <property type="term" value="C:plasma membrane"/>
    <property type="evidence" value="ECO:0007669"/>
    <property type="project" value="TreeGrafter"/>
</dbReference>
<gene>
    <name evidence="2" type="ORF">J2R62_18190</name>
</gene>